<comment type="subcellular location">
    <subcellularLocation>
        <location evidence="1 12">Nucleus</location>
    </subcellularLocation>
</comment>
<dbReference type="Gene3D" id="1.20.1160.11">
    <property type="entry name" value="Paired amphipathic helix"/>
    <property type="match status" value="2"/>
</dbReference>
<feature type="transmembrane region" description="Helical" evidence="14">
    <location>
        <begin position="908"/>
        <end position="931"/>
    </location>
</feature>
<feature type="transmembrane region" description="Helical" evidence="14">
    <location>
        <begin position="684"/>
        <end position="706"/>
    </location>
</feature>
<dbReference type="Gene3D" id="1.20.1560.10">
    <property type="entry name" value="ABC transporter type 1, transmembrane domain"/>
    <property type="match status" value="2"/>
</dbReference>
<feature type="compositionally biased region" description="Gly residues" evidence="13">
    <location>
        <begin position="1250"/>
        <end position="1264"/>
    </location>
</feature>
<dbReference type="CDD" id="cd03249">
    <property type="entry name" value="ABC_MTABC3_MDL1_MDL2"/>
    <property type="match status" value="2"/>
</dbReference>
<feature type="transmembrane region" description="Helical" evidence="14">
    <location>
        <begin position="833"/>
        <end position="851"/>
    </location>
</feature>
<evidence type="ECO:0000256" key="6">
    <source>
        <dbReference type="ARBA" id="ARBA00022741"/>
    </source>
</evidence>
<keyword evidence="8 14" id="KW-1133">Transmembrane helix</keyword>
<feature type="transmembrane region" description="Helical" evidence="14">
    <location>
        <begin position="163"/>
        <end position="182"/>
    </location>
</feature>
<dbReference type="PROSITE" id="PS51477">
    <property type="entry name" value="PAH"/>
    <property type="match status" value="2"/>
</dbReference>
<dbReference type="PROSITE" id="PS50893">
    <property type="entry name" value="ABC_TRANSPORTER_2"/>
    <property type="match status" value="2"/>
</dbReference>
<dbReference type="PANTHER" id="PTHR45136:SF2">
    <property type="entry name" value="ABC TRANSPORTER DOMAIN-CONTAINING PROTEIN"/>
    <property type="match status" value="1"/>
</dbReference>
<accession>A0ABR2FSA3</accession>
<keyword evidence="6" id="KW-0547">Nucleotide-binding</keyword>
<dbReference type="PROSITE" id="PS00211">
    <property type="entry name" value="ABC_TRANSPORTER_1"/>
    <property type="match status" value="1"/>
</dbReference>
<evidence type="ECO:0000256" key="9">
    <source>
        <dbReference type="ARBA" id="ARBA00023136"/>
    </source>
</evidence>
<keyword evidence="5" id="KW-0677">Repeat</keyword>
<evidence type="ECO:0000256" key="8">
    <source>
        <dbReference type="ARBA" id="ARBA00022989"/>
    </source>
</evidence>
<organism evidence="17 18">
    <name type="scientific">Hibiscus sabdariffa</name>
    <name type="common">roselle</name>
    <dbReference type="NCBI Taxonomy" id="183260"/>
    <lineage>
        <taxon>Eukaryota</taxon>
        <taxon>Viridiplantae</taxon>
        <taxon>Streptophyta</taxon>
        <taxon>Embryophyta</taxon>
        <taxon>Tracheophyta</taxon>
        <taxon>Spermatophyta</taxon>
        <taxon>Magnoliopsida</taxon>
        <taxon>eudicotyledons</taxon>
        <taxon>Gunneridae</taxon>
        <taxon>Pentapetalae</taxon>
        <taxon>rosids</taxon>
        <taxon>malvids</taxon>
        <taxon>Malvales</taxon>
        <taxon>Malvaceae</taxon>
        <taxon>Malvoideae</taxon>
        <taxon>Hibiscus</taxon>
    </lineage>
</organism>
<dbReference type="Gene3D" id="3.40.50.300">
    <property type="entry name" value="P-loop containing nucleotide triphosphate hydrolases"/>
    <property type="match status" value="2"/>
</dbReference>
<dbReference type="SUPFAM" id="SSF52540">
    <property type="entry name" value="P-loop containing nucleoside triphosphate hydrolases"/>
    <property type="match status" value="2"/>
</dbReference>
<feature type="transmembrane region" description="Helical" evidence="14">
    <location>
        <begin position="188"/>
        <end position="207"/>
    </location>
</feature>
<protein>
    <submittedName>
        <fullName evidence="17">Uncharacterized protein</fullName>
    </submittedName>
</protein>
<dbReference type="EMBL" id="JBBPBM010000004">
    <property type="protein sequence ID" value="KAK8586891.1"/>
    <property type="molecule type" value="Genomic_DNA"/>
</dbReference>
<keyword evidence="10" id="KW-0325">Glycoprotein</keyword>
<feature type="domain" description="ABC transmembrane type-1" evidence="16">
    <location>
        <begin position="36"/>
        <end position="326"/>
    </location>
</feature>
<comment type="similarity">
    <text evidence="2">Belongs to the ABC transporter superfamily. ABCB family. Multidrug resistance exporter (TC 3.A.1.201) subfamily.</text>
</comment>
<dbReference type="Pfam" id="PF00664">
    <property type="entry name" value="ABC_membrane"/>
    <property type="match status" value="2"/>
</dbReference>
<feature type="domain" description="ABC transmembrane type-1" evidence="16">
    <location>
        <begin position="686"/>
        <end position="947"/>
    </location>
</feature>
<evidence type="ECO:0000313" key="17">
    <source>
        <dbReference type="EMBL" id="KAK8586891.1"/>
    </source>
</evidence>
<sequence length="1425" mass="156188">MAVEGKEVESGPGRKTNRSIRSIFVHADAVDKCLMAAGLIGAAANGTVTPVIFYLTGRMFNNIGDSGSASAADMLSHNVGQVALLFIFAACGGLVGCFLEGVCWTITSERQATRMRSRYLKAVLRQDVGYFDLNATSTAEIVTSISNDSLIIQEVISEKIPYLIARGTSFIGSYIVGFLLLWRLALVVLPFVLLLVIPSLIYGKILLSLARQSRVEYNLASTIAEQAISSVRTVYAFVGENKTSIKFSEALQGSVKLGLKQGLAKGLAIGSNGITHFIWAFITFYGARMVKSHGAKGGSVFAVAFCIAHGGQQLGSSLSTLKPIYEACSAAERINEVIKRVPKIDLESMEGEILDNVRGEVEFKQVEFAYPSRPENIVFKDFSLKIPAGKTVALVGSSGSGKSTVVSLLQRFYDPLGGDIVLDGVPVNKLQLKWFRSQMGLISQEPTLFATTIKENILFGKEDAQMEEIIKAAKASNAHNFISQFPQGYDTQVGERGIQLSGGQKQRIAIARATIKAPKILLLDEATSALDSESERIVQEALDNASIRRTTIIVAHRLSTIRHADLIVVLQDGQVKETGSRDELMINEKGFYSMLVQLQHTEQKQVWEKDDTDSSTDASASITKNDINSASSHRVSLVNQTSSAKSFAPNQSSPCEEMNVKNKKLPAPSFRRLLAMNLPEWKEATLGCLGAVLYGAVQPVSFFTIGSTTSMFFLTDHGEIREKTKVYATVFVGIGCFSLIINVILHYNFAYMGEHLTIRIRERLLSKILTFEVGWFDQDENSSGTVCSRLANDASVVRSLVGDRMSLLVQSISGVTIACIMGLFIAWRLAVVMIAVQPLAILSMYTIRVLLKTVSKNAIKAQKDSSKLAADAVSNHRTITAFSSQDRILKMLEKAYEGTRKENACRSWFTGLGIGSAQLLILCLMAFIFWYGGKLISQGYIDSKAFFETYLVLSATGSIIAEAASMTSDSIKSSQVVASLFAILDHRTRIEPDDSNGYLAEEVTGCVEIHNVDFAYPARPNVVILKDFSFTIEAGRSTALIGQSGSGKSTIISLIERFYDPLKGVVKIDGRDIRSYNLRTLRKHIALVSQEPTLFAGTIRENILYGVSNETNESEVIEAAKAANAHEFIAGLAKGYETWCGDKGVQLSGGQKQRIATARAVLKNPTILLLDEATSALDSKSEKSVQEALDRIMVGRTSVVVAHRLSTIKNCDLIAVIKQGKVVETDLERMGRPITAEFNGKNQVPPEGSAAGGAGGTGGGGAGGTTASQESIKAKLEMYLKEVKELFHDREEKYDMFHQVVKDFMDQNQRTDVVSVIAQVKELLKGHNNFIYEFNAFLPNGYEIIPDEDTPPPEIPVAFVSAISFVNKLKVRFRNEEHVYISFLDVMNRCREKKYTMDEVYTKVASLFKDHPDLFEEFESFLRNT</sequence>
<evidence type="ECO:0000256" key="1">
    <source>
        <dbReference type="ARBA" id="ARBA00004123"/>
    </source>
</evidence>
<evidence type="ECO:0000256" key="2">
    <source>
        <dbReference type="ARBA" id="ARBA00007577"/>
    </source>
</evidence>
<gene>
    <name evidence="17" type="ORF">V6N12_021412</name>
</gene>
<dbReference type="InterPro" id="IPR003593">
    <property type="entry name" value="AAA+_ATPase"/>
</dbReference>
<keyword evidence="3" id="KW-0813">Transport</keyword>
<keyword evidence="7" id="KW-0067">ATP-binding</keyword>
<keyword evidence="9 14" id="KW-0472">Membrane</keyword>
<feature type="region of interest" description="Disordered" evidence="13">
    <location>
        <begin position="605"/>
        <end position="625"/>
    </location>
</feature>
<dbReference type="PROSITE" id="PS50929">
    <property type="entry name" value="ABC_TM1F"/>
    <property type="match status" value="2"/>
</dbReference>
<keyword evidence="11 12" id="KW-0539">Nucleus</keyword>
<evidence type="ECO:0000256" key="5">
    <source>
        <dbReference type="ARBA" id="ARBA00022737"/>
    </source>
</evidence>
<feature type="transmembrane region" description="Helical" evidence="14">
    <location>
        <begin position="807"/>
        <end position="827"/>
    </location>
</feature>
<keyword evidence="4 14" id="KW-0812">Transmembrane</keyword>
<dbReference type="CDD" id="cd18577">
    <property type="entry name" value="ABC_6TM_Pgp_ABCB1_D1_like"/>
    <property type="match status" value="1"/>
</dbReference>
<evidence type="ECO:0000259" key="15">
    <source>
        <dbReference type="PROSITE" id="PS50893"/>
    </source>
</evidence>
<dbReference type="SUPFAM" id="SSF90123">
    <property type="entry name" value="ABC transporter transmembrane region"/>
    <property type="match status" value="2"/>
</dbReference>
<dbReference type="InterPro" id="IPR036600">
    <property type="entry name" value="PAH_sf"/>
</dbReference>
<name>A0ABR2FSA3_9ROSI</name>
<feature type="transmembrane region" description="Helical" evidence="14">
    <location>
        <begin position="726"/>
        <end position="749"/>
    </location>
</feature>
<dbReference type="SUPFAM" id="SSF47762">
    <property type="entry name" value="PAH2 domain"/>
    <property type="match status" value="2"/>
</dbReference>
<keyword evidence="18" id="KW-1185">Reference proteome</keyword>
<proteinExistence type="inferred from homology"/>
<dbReference type="InterPro" id="IPR011527">
    <property type="entry name" value="ABC1_TM_dom"/>
</dbReference>
<evidence type="ECO:0000256" key="14">
    <source>
        <dbReference type="SAM" id="Phobius"/>
    </source>
</evidence>
<dbReference type="CDD" id="cd18578">
    <property type="entry name" value="ABC_6TM_Pgp_ABCB1_D2_like"/>
    <property type="match status" value="1"/>
</dbReference>
<dbReference type="SMART" id="SM00382">
    <property type="entry name" value="AAA"/>
    <property type="match status" value="2"/>
</dbReference>
<dbReference type="Pfam" id="PF00005">
    <property type="entry name" value="ABC_tran"/>
    <property type="match status" value="2"/>
</dbReference>
<dbReference type="InterPro" id="IPR003439">
    <property type="entry name" value="ABC_transporter-like_ATP-bd"/>
</dbReference>
<dbReference type="PANTHER" id="PTHR45136">
    <property type="entry name" value="ABC TRANSPORTER DOMAIN-CONTAINING PROTEIN"/>
    <property type="match status" value="1"/>
</dbReference>
<feature type="transmembrane region" description="Helical" evidence="14">
    <location>
        <begin position="82"/>
        <end position="106"/>
    </location>
</feature>
<comment type="caution">
    <text evidence="17">The sequence shown here is derived from an EMBL/GenBank/DDBJ whole genome shotgun (WGS) entry which is preliminary data.</text>
</comment>
<dbReference type="InterPro" id="IPR003822">
    <property type="entry name" value="PAH"/>
</dbReference>
<evidence type="ECO:0000256" key="13">
    <source>
        <dbReference type="SAM" id="MobiDB-lite"/>
    </source>
</evidence>
<dbReference type="InterPro" id="IPR017871">
    <property type="entry name" value="ABC_transporter-like_CS"/>
</dbReference>
<feature type="domain" description="ABC transporter" evidence="15">
    <location>
        <begin position="1007"/>
        <end position="1244"/>
    </location>
</feature>
<feature type="domain" description="ABC transporter" evidence="15">
    <location>
        <begin position="361"/>
        <end position="597"/>
    </location>
</feature>
<dbReference type="Proteomes" id="UP001472677">
    <property type="component" value="Unassembled WGS sequence"/>
</dbReference>
<dbReference type="InterPro" id="IPR027417">
    <property type="entry name" value="P-loop_NTPase"/>
</dbReference>
<evidence type="ECO:0000313" key="18">
    <source>
        <dbReference type="Proteomes" id="UP001472677"/>
    </source>
</evidence>
<evidence type="ECO:0000256" key="12">
    <source>
        <dbReference type="PROSITE-ProRule" id="PRU00810"/>
    </source>
</evidence>
<feature type="region of interest" description="Disordered" evidence="13">
    <location>
        <begin position="1237"/>
        <end position="1267"/>
    </location>
</feature>
<evidence type="ECO:0000256" key="10">
    <source>
        <dbReference type="ARBA" id="ARBA00023180"/>
    </source>
</evidence>
<evidence type="ECO:0000256" key="7">
    <source>
        <dbReference type="ARBA" id="ARBA00022840"/>
    </source>
</evidence>
<evidence type="ECO:0000256" key="11">
    <source>
        <dbReference type="ARBA" id="ARBA00023242"/>
    </source>
</evidence>
<evidence type="ECO:0000259" key="16">
    <source>
        <dbReference type="PROSITE" id="PS50929"/>
    </source>
</evidence>
<evidence type="ECO:0000256" key="3">
    <source>
        <dbReference type="ARBA" id="ARBA00022448"/>
    </source>
</evidence>
<evidence type="ECO:0000256" key="4">
    <source>
        <dbReference type="ARBA" id="ARBA00022692"/>
    </source>
</evidence>
<dbReference type="Pfam" id="PF02671">
    <property type="entry name" value="PAH"/>
    <property type="match status" value="2"/>
</dbReference>
<reference evidence="17 18" key="1">
    <citation type="journal article" date="2024" name="G3 (Bethesda)">
        <title>Genome assembly of Hibiscus sabdariffa L. provides insights into metabolisms of medicinal natural products.</title>
        <authorList>
            <person name="Kim T."/>
        </authorList>
    </citation>
    <scope>NUCLEOTIDE SEQUENCE [LARGE SCALE GENOMIC DNA]</scope>
    <source>
        <strain evidence="17">TK-2024</strain>
        <tissue evidence="17">Old leaves</tissue>
    </source>
</reference>
<dbReference type="InterPro" id="IPR036640">
    <property type="entry name" value="ABC1_TM_sf"/>
</dbReference>